<comment type="caution">
    <text evidence="3">The sequence shown here is derived from an EMBL/GenBank/DDBJ whole genome shotgun (WGS) entry which is preliminary data.</text>
</comment>
<gene>
    <name evidence="3" type="ORF">GCM10022254_61040</name>
</gene>
<keyword evidence="1" id="KW-0418">Kinase</keyword>
<evidence type="ECO:0000259" key="2">
    <source>
        <dbReference type="Pfam" id="PF13581"/>
    </source>
</evidence>
<dbReference type="PANTHER" id="PTHR35526:SF3">
    <property type="entry name" value="ANTI-SIGMA-F FACTOR RSBW"/>
    <property type="match status" value="1"/>
</dbReference>
<protein>
    <recommendedName>
        <fullName evidence="2">Histidine kinase/HSP90-like ATPase domain-containing protein</fullName>
    </recommendedName>
</protein>
<keyword evidence="1" id="KW-0723">Serine/threonine-protein kinase</keyword>
<proteinExistence type="predicted"/>
<dbReference type="InterPro" id="IPR036890">
    <property type="entry name" value="HATPase_C_sf"/>
</dbReference>
<dbReference type="InterPro" id="IPR050267">
    <property type="entry name" value="Anti-sigma-factor_SerPK"/>
</dbReference>
<dbReference type="PANTHER" id="PTHR35526">
    <property type="entry name" value="ANTI-SIGMA-F FACTOR RSBW-RELATED"/>
    <property type="match status" value="1"/>
</dbReference>
<name>A0ABP8CII6_9ACTN</name>
<dbReference type="Gene3D" id="3.30.565.10">
    <property type="entry name" value="Histidine kinase-like ATPase, C-terminal domain"/>
    <property type="match status" value="1"/>
</dbReference>
<dbReference type="Pfam" id="PF13581">
    <property type="entry name" value="HATPase_c_2"/>
    <property type="match status" value="1"/>
</dbReference>
<keyword evidence="4" id="KW-1185">Reference proteome</keyword>
<sequence>MGVDDDYVGRLVVTELVTNAYKHVGFGRIVVRVFPDARADLVVIAVRDEGVGRPVVRDEDHAAVCGRGLVLVAQLAHDWGVWPLKGKGKVVWALCAR</sequence>
<dbReference type="RefSeq" id="WP_344903808.1">
    <property type="nucleotide sequence ID" value="NZ_BAABAS010000021.1"/>
</dbReference>
<dbReference type="CDD" id="cd16936">
    <property type="entry name" value="HATPase_RsbW-like"/>
    <property type="match status" value="1"/>
</dbReference>
<evidence type="ECO:0000313" key="4">
    <source>
        <dbReference type="Proteomes" id="UP001501710"/>
    </source>
</evidence>
<evidence type="ECO:0000256" key="1">
    <source>
        <dbReference type="ARBA" id="ARBA00022527"/>
    </source>
</evidence>
<keyword evidence="1" id="KW-0808">Transferase</keyword>
<reference evidence="4" key="1">
    <citation type="journal article" date="2019" name="Int. J. Syst. Evol. Microbiol.">
        <title>The Global Catalogue of Microorganisms (GCM) 10K type strain sequencing project: providing services to taxonomists for standard genome sequencing and annotation.</title>
        <authorList>
            <consortium name="The Broad Institute Genomics Platform"/>
            <consortium name="The Broad Institute Genome Sequencing Center for Infectious Disease"/>
            <person name="Wu L."/>
            <person name="Ma J."/>
        </authorList>
    </citation>
    <scope>NUCLEOTIDE SEQUENCE [LARGE SCALE GENOMIC DNA]</scope>
    <source>
        <strain evidence="4">JCM 17440</strain>
    </source>
</reference>
<dbReference type="Proteomes" id="UP001501710">
    <property type="component" value="Unassembled WGS sequence"/>
</dbReference>
<dbReference type="EMBL" id="BAABAS010000021">
    <property type="protein sequence ID" value="GAA4239721.1"/>
    <property type="molecule type" value="Genomic_DNA"/>
</dbReference>
<organism evidence="3 4">
    <name type="scientific">Actinomadura meridiana</name>
    <dbReference type="NCBI Taxonomy" id="559626"/>
    <lineage>
        <taxon>Bacteria</taxon>
        <taxon>Bacillati</taxon>
        <taxon>Actinomycetota</taxon>
        <taxon>Actinomycetes</taxon>
        <taxon>Streptosporangiales</taxon>
        <taxon>Thermomonosporaceae</taxon>
        <taxon>Actinomadura</taxon>
    </lineage>
</organism>
<feature type="domain" description="Histidine kinase/HSP90-like ATPase" evidence="2">
    <location>
        <begin position="10"/>
        <end position="92"/>
    </location>
</feature>
<dbReference type="SUPFAM" id="SSF55874">
    <property type="entry name" value="ATPase domain of HSP90 chaperone/DNA topoisomerase II/histidine kinase"/>
    <property type="match status" value="1"/>
</dbReference>
<dbReference type="InterPro" id="IPR003594">
    <property type="entry name" value="HATPase_dom"/>
</dbReference>
<accession>A0ABP8CII6</accession>
<evidence type="ECO:0000313" key="3">
    <source>
        <dbReference type="EMBL" id="GAA4239721.1"/>
    </source>
</evidence>